<dbReference type="SMART" id="SM00360">
    <property type="entry name" value="RRM"/>
    <property type="match status" value="2"/>
</dbReference>
<dbReference type="PANTHER" id="PTHR23236:SF119">
    <property type="entry name" value="NUCLEAR RNA-BINDING PROTEIN SART-3"/>
    <property type="match status" value="1"/>
</dbReference>
<dbReference type="GO" id="GO:0003723">
    <property type="term" value="F:RNA binding"/>
    <property type="evidence" value="ECO:0007669"/>
    <property type="project" value="UniProtKB-UniRule"/>
</dbReference>
<feature type="compositionally biased region" description="Low complexity" evidence="4">
    <location>
        <begin position="9"/>
        <end position="19"/>
    </location>
</feature>
<keyword evidence="2 3" id="KW-0694">RNA-binding</keyword>
<dbReference type="Proteomes" id="UP000822688">
    <property type="component" value="Chromosome 6"/>
</dbReference>
<dbReference type="InterPro" id="IPR000504">
    <property type="entry name" value="RRM_dom"/>
</dbReference>
<dbReference type="EMBL" id="CM026427">
    <property type="protein sequence ID" value="KAG0568778.1"/>
    <property type="molecule type" value="Genomic_DNA"/>
</dbReference>
<dbReference type="CDD" id="cd12451">
    <property type="entry name" value="RRM2_NUCLs"/>
    <property type="match status" value="1"/>
</dbReference>
<feature type="region of interest" description="Disordered" evidence="4">
    <location>
        <begin position="308"/>
        <end position="402"/>
    </location>
</feature>
<evidence type="ECO:0000313" key="7">
    <source>
        <dbReference type="Proteomes" id="UP000822688"/>
    </source>
</evidence>
<feature type="compositionally biased region" description="Acidic residues" evidence="4">
    <location>
        <begin position="58"/>
        <end position="76"/>
    </location>
</feature>
<reference evidence="6 7" key="1">
    <citation type="submission" date="2020-06" db="EMBL/GenBank/DDBJ databases">
        <title>WGS assembly of Ceratodon purpureus strain R40.</title>
        <authorList>
            <person name="Carey S.B."/>
            <person name="Jenkins J."/>
            <person name="Shu S."/>
            <person name="Lovell J.T."/>
            <person name="Sreedasyam A."/>
            <person name="Maumus F."/>
            <person name="Tiley G.P."/>
            <person name="Fernandez-Pozo N."/>
            <person name="Barry K."/>
            <person name="Chen C."/>
            <person name="Wang M."/>
            <person name="Lipzen A."/>
            <person name="Daum C."/>
            <person name="Saski C.A."/>
            <person name="Payton A.C."/>
            <person name="Mcbreen J.C."/>
            <person name="Conrad R.E."/>
            <person name="Kollar L.M."/>
            <person name="Olsson S."/>
            <person name="Huttunen S."/>
            <person name="Landis J.B."/>
            <person name="Wickett N.J."/>
            <person name="Johnson M.G."/>
            <person name="Rensing S.A."/>
            <person name="Grimwood J."/>
            <person name="Schmutz J."/>
            <person name="Mcdaniel S.F."/>
        </authorList>
    </citation>
    <scope>NUCLEOTIDE SEQUENCE [LARGE SCALE GENOMIC DNA]</scope>
    <source>
        <strain evidence="6 7">R40</strain>
    </source>
</reference>
<feature type="compositionally biased region" description="Gly residues" evidence="4">
    <location>
        <begin position="328"/>
        <end position="343"/>
    </location>
</feature>
<dbReference type="Pfam" id="PF00076">
    <property type="entry name" value="RRM_1"/>
    <property type="match status" value="2"/>
</dbReference>
<dbReference type="SUPFAM" id="SSF54928">
    <property type="entry name" value="RNA-binding domain, RBD"/>
    <property type="match status" value="2"/>
</dbReference>
<dbReference type="InterPro" id="IPR035979">
    <property type="entry name" value="RBD_domain_sf"/>
</dbReference>
<keyword evidence="7" id="KW-1185">Reference proteome</keyword>
<feature type="compositionally biased region" description="Gly residues" evidence="4">
    <location>
        <begin position="370"/>
        <end position="388"/>
    </location>
</feature>
<feature type="compositionally biased region" description="Gly residues" evidence="4">
    <location>
        <begin position="350"/>
        <end position="361"/>
    </location>
</feature>
<evidence type="ECO:0000256" key="4">
    <source>
        <dbReference type="SAM" id="MobiDB-lite"/>
    </source>
</evidence>
<feature type="domain" description="RRM" evidence="5">
    <location>
        <begin position="245"/>
        <end position="326"/>
    </location>
</feature>
<dbReference type="CDD" id="cd12450">
    <property type="entry name" value="RRM1_NUCLs"/>
    <property type="match status" value="1"/>
</dbReference>
<sequence length="402" mass="41684">MGKSKKKSQAVAAVVPAAVPEEKKTAKRAVEAAAGVPPTKKSKGQKKVVPPPKKVESSEEESEEEAAEEESSDEEMLPAAKAVNGKAANGKGANGAAADSDEDEEDDSEEDEPVKKTGAKPAESDEESEEEVQVKTPAKQASEGGSKTIFIKNLAWAADQDVVSEFFSDCGTVTDVRIAQDENGRSRGFGHVEFESEEAAKKAVEKSGQNLEGRDIFCDLARERGAGPGGATPNGATPGRTGSDKTAYVRGFDKYQDEDSIRSGLTEFFGECGEVLNVRIPTDRESGEIKGFAYVEFASKDELTKATEMDGSDFNGRSLVVNEASSGGTPGGRGGGRGGFGGRGGDRGGRGGGRGFGGRGGRGGDRGRGGRGGGRGRGDFGGRGGRGGRSSAPAGKKMRFDD</sequence>
<name>A0A8T0HEA5_CERPU</name>
<evidence type="ECO:0000259" key="5">
    <source>
        <dbReference type="PROSITE" id="PS50102"/>
    </source>
</evidence>
<dbReference type="Gene3D" id="3.30.70.330">
    <property type="match status" value="2"/>
</dbReference>
<accession>A0A8T0HEA5</accession>
<keyword evidence="1" id="KW-0677">Repeat</keyword>
<feature type="compositionally biased region" description="Basic and acidic residues" evidence="4">
    <location>
        <begin position="20"/>
        <end position="30"/>
    </location>
</feature>
<dbReference type="PANTHER" id="PTHR23236">
    <property type="entry name" value="EUKARYOTIC TRANSLATION INITIATION FACTOR 4B/4H"/>
    <property type="match status" value="1"/>
</dbReference>
<feature type="region of interest" description="Disordered" evidence="4">
    <location>
        <begin position="1"/>
        <end position="147"/>
    </location>
</feature>
<gene>
    <name evidence="6" type="ORF">KC19_6G045000</name>
</gene>
<feature type="domain" description="RRM" evidence="5">
    <location>
        <begin position="147"/>
        <end position="223"/>
    </location>
</feature>
<evidence type="ECO:0000313" key="6">
    <source>
        <dbReference type="EMBL" id="KAG0568778.1"/>
    </source>
</evidence>
<dbReference type="PROSITE" id="PS50102">
    <property type="entry name" value="RRM"/>
    <property type="match status" value="2"/>
</dbReference>
<dbReference type="EMBL" id="CM026427">
    <property type="protein sequence ID" value="KAG0568781.1"/>
    <property type="molecule type" value="Genomic_DNA"/>
</dbReference>
<comment type="caution">
    <text evidence="6">The sequence shown here is derived from an EMBL/GenBank/DDBJ whole genome shotgun (WGS) entry which is preliminary data.</text>
</comment>
<proteinExistence type="predicted"/>
<evidence type="ECO:0000256" key="3">
    <source>
        <dbReference type="PROSITE-ProRule" id="PRU00176"/>
    </source>
</evidence>
<dbReference type="InterPro" id="IPR012677">
    <property type="entry name" value="Nucleotide-bd_a/b_plait_sf"/>
</dbReference>
<evidence type="ECO:0000256" key="2">
    <source>
        <dbReference type="ARBA" id="ARBA00022884"/>
    </source>
</evidence>
<dbReference type="EMBL" id="CM026427">
    <property type="protein sequence ID" value="KAG0568780.1"/>
    <property type="molecule type" value="Genomic_DNA"/>
</dbReference>
<protein>
    <recommendedName>
        <fullName evidence="5">RRM domain-containing protein</fullName>
    </recommendedName>
</protein>
<dbReference type="AlphaFoldDB" id="A0A8T0HEA5"/>
<dbReference type="InterPro" id="IPR034350">
    <property type="entry name" value="NUCL_RRM2"/>
</dbReference>
<feature type="region of interest" description="Disordered" evidence="4">
    <location>
        <begin position="222"/>
        <end position="245"/>
    </location>
</feature>
<dbReference type="InterPro" id="IPR034349">
    <property type="entry name" value="NUCL_RRM1"/>
</dbReference>
<organism evidence="6 7">
    <name type="scientific">Ceratodon purpureus</name>
    <name type="common">Fire moss</name>
    <name type="synonym">Dicranum purpureum</name>
    <dbReference type="NCBI Taxonomy" id="3225"/>
    <lineage>
        <taxon>Eukaryota</taxon>
        <taxon>Viridiplantae</taxon>
        <taxon>Streptophyta</taxon>
        <taxon>Embryophyta</taxon>
        <taxon>Bryophyta</taxon>
        <taxon>Bryophytina</taxon>
        <taxon>Bryopsida</taxon>
        <taxon>Dicranidae</taxon>
        <taxon>Pseudoditrichales</taxon>
        <taxon>Ditrichaceae</taxon>
        <taxon>Ceratodon</taxon>
    </lineage>
</organism>
<feature type="compositionally biased region" description="Low complexity" evidence="4">
    <location>
        <begin position="79"/>
        <end position="98"/>
    </location>
</feature>
<feature type="compositionally biased region" description="Acidic residues" evidence="4">
    <location>
        <begin position="99"/>
        <end position="112"/>
    </location>
</feature>
<evidence type="ECO:0000256" key="1">
    <source>
        <dbReference type="ARBA" id="ARBA00022737"/>
    </source>
</evidence>